<dbReference type="EMBL" id="CP070505">
    <property type="protein sequence ID" value="QSL94355.1"/>
    <property type="molecule type" value="Genomic_DNA"/>
</dbReference>
<keyword evidence="3 5" id="KW-1133">Transmembrane helix</keyword>
<feature type="transmembrane region" description="Helical" evidence="5">
    <location>
        <begin position="255"/>
        <end position="281"/>
    </location>
</feature>
<evidence type="ECO:0000256" key="1">
    <source>
        <dbReference type="ARBA" id="ARBA00004141"/>
    </source>
</evidence>
<protein>
    <submittedName>
        <fullName evidence="7">O-antigen ligase family protein</fullName>
    </submittedName>
</protein>
<dbReference type="GO" id="GO:0016874">
    <property type="term" value="F:ligase activity"/>
    <property type="evidence" value="ECO:0007669"/>
    <property type="project" value="UniProtKB-KW"/>
</dbReference>
<evidence type="ECO:0000259" key="6">
    <source>
        <dbReference type="Pfam" id="PF04932"/>
    </source>
</evidence>
<keyword evidence="2 5" id="KW-0812">Transmembrane</keyword>
<accession>A0ABD7E467</accession>
<dbReference type="Proteomes" id="UP000663658">
    <property type="component" value="Chromosome"/>
</dbReference>
<organism evidence="7 8">
    <name type="scientific">Ectopseudomonas toyotomiensis</name>
    <dbReference type="NCBI Taxonomy" id="554344"/>
    <lineage>
        <taxon>Bacteria</taxon>
        <taxon>Pseudomonadati</taxon>
        <taxon>Pseudomonadota</taxon>
        <taxon>Gammaproteobacteria</taxon>
        <taxon>Pseudomonadales</taxon>
        <taxon>Pseudomonadaceae</taxon>
        <taxon>Ectopseudomonas</taxon>
    </lineage>
</organism>
<feature type="transmembrane region" description="Helical" evidence="5">
    <location>
        <begin position="136"/>
        <end position="154"/>
    </location>
</feature>
<feature type="transmembrane region" description="Helical" evidence="5">
    <location>
        <begin position="76"/>
        <end position="95"/>
    </location>
</feature>
<comment type="subcellular location">
    <subcellularLocation>
        <location evidence="1">Membrane</location>
        <topology evidence="1">Multi-pass membrane protein</topology>
    </subcellularLocation>
</comment>
<evidence type="ECO:0000256" key="2">
    <source>
        <dbReference type="ARBA" id="ARBA00022692"/>
    </source>
</evidence>
<evidence type="ECO:0000256" key="3">
    <source>
        <dbReference type="ARBA" id="ARBA00022989"/>
    </source>
</evidence>
<gene>
    <name evidence="7" type="ORF">JWV26_08360</name>
</gene>
<feature type="transmembrane region" description="Helical" evidence="5">
    <location>
        <begin position="370"/>
        <end position="390"/>
    </location>
</feature>
<dbReference type="InterPro" id="IPR051533">
    <property type="entry name" value="WaaL-like"/>
</dbReference>
<evidence type="ECO:0000313" key="7">
    <source>
        <dbReference type="EMBL" id="QSL94355.1"/>
    </source>
</evidence>
<reference evidence="7 8" key="1">
    <citation type="submission" date="2021-02" db="EMBL/GenBank/DDBJ databases">
        <title>Whole genome sequencing of Pseudomonas alcaliphila strain SM2.</title>
        <authorList>
            <person name="Alshamsi M.S."/>
            <person name="Sudalaimuthuasari N."/>
            <person name="Kundu B."/>
            <person name="AlMaskari R.S."/>
            <person name="Elmahi Y."/>
            <person name="Mundra S."/>
            <person name="Chandran S."/>
            <person name="Malik S."/>
            <person name="Hazzouri K.M."/>
            <person name="Amiri K.M.A."/>
        </authorList>
    </citation>
    <scope>NUCLEOTIDE SEQUENCE [LARGE SCALE GENOMIC DNA]</scope>
    <source>
        <strain evidence="7 8">SM2</strain>
    </source>
</reference>
<proteinExistence type="predicted"/>
<feature type="domain" description="O-antigen ligase-related" evidence="6">
    <location>
        <begin position="255"/>
        <end position="383"/>
    </location>
</feature>
<feature type="transmembrane region" description="Helical" evidence="5">
    <location>
        <begin position="47"/>
        <end position="64"/>
    </location>
</feature>
<feature type="transmembrane region" description="Helical" evidence="5">
    <location>
        <begin position="193"/>
        <end position="213"/>
    </location>
</feature>
<dbReference type="InterPro" id="IPR007016">
    <property type="entry name" value="O-antigen_ligase-rel_domated"/>
</dbReference>
<keyword evidence="4 5" id="KW-0472">Membrane</keyword>
<sequence>MSMPLGVPLALLCGGLFGALLWVLPAGKLLVLLAGAALGLTILRKPLLGLLLFAVVGTFLPYSTVSLGIRTTVSEALLMLVWVGIWFQTLLGSLPRAPESTGLPERLAVALAVYSLFPLAIGQVMVDAEGNGPINWIRWLFNLSALFLVGRLLAEQKAREQVVIALLLGTLFMLLLSIPTFLRERSATSMTPILAALGYGSLEVLGDSLMALAPRMGSPWMHPNATGGALALLLPLALCYGLARRGWPRALGLAVTLLGSMGLLLTGSRGALLSLVLILVWMAGRRVPYAGRLLLIGSFLGVLLTLAYPPLQERLLTMFLTSNESTSVRFDEYANFPAAMAAYPFGVGFKVDPPVPGSGLWGISNLWLNYIYKIGLPGMLLFIAVTWSWWRVVRPRSRVIPLTADNAIWLGTLGGLLAALLSGLFDHYFSFTMVLVALFWLFMGLNLHEARRLYGAEARGADVDEAGPNQDSPDKQWRRR</sequence>
<feature type="transmembrane region" description="Helical" evidence="5">
    <location>
        <begin position="161"/>
        <end position="181"/>
    </location>
</feature>
<feature type="transmembrane region" description="Helical" evidence="5">
    <location>
        <begin position="293"/>
        <end position="311"/>
    </location>
</feature>
<evidence type="ECO:0000313" key="8">
    <source>
        <dbReference type="Proteomes" id="UP000663658"/>
    </source>
</evidence>
<name>A0ABD7E467_9GAMM</name>
<feature type="transmembrane region" description="Helical" evidence="5">
    <location>
        <begin position="402"/>
        <end position="422"/>
    </location>
</feature>
<dbReference type="PANTHER" id="PTHR37422:SF23">
    <property type="entry name" value="TEICHURONIC ACID BIOSYNTHESIS PROTEIN TUAE"/>
    <property type="match status" value="1"/>
</dbReference>
<feature type="transmembrane region" description="Helical" evidence="5">
    <location>
        <begin position="20"/>
        <end position="40"/>
    </location>
</feature>
<dbReference type="KEGG" id="pty:JWV26_08360"/>
<evidence type="ECO:0000256" key="4">
    <source>
        <dbReference type="ARBA" id="ARBA00023136"/>
    </source>
</evidence>
<feature type="transmembrane region" description="Helical" evidence="5">
    <location>
        <begin position="225"/>
        <end position="243"/>
    </location>
</feature>
<dbReference type="GO" id="GO:0016020">
    <property type="term" value="C:membrane"/>
    <property type="evidence" value="ECO:0007669"/>
    <property type="project" value="UniProtKB-SubCell"/>
</dbReference>
<feature type="transmembrane region" description="Helical" evidence="5">
    <location>
        <begin position="428"/>
        <end position="447"/>
    </location>
</feature>
<dbReference type="AlphaFoldDB" id="A0ABD7E467"/>
<dbReference type="PANTHER" id="PTHR37422">
    <property type="entry name" value="TEICHURONIC ACID BIOSYNTHESIS PROTEIN TUAE"/>
    <property type="match status" value="1"/>
</dbReference>
<evidence type="ECO:0000256" key="5">
    <source>
        <dbReference type="SAM" id="Phobius"/>
    </source>
</evidence>
<dbReference type="Pfam" id="PF04932">
    <property type="entry name" value="Wzy_C"/>
    <property type="match status" value="1"/>
</dbReference>
<feature type="transmembrane region" description="Helical" evidence="5">
    <location>
        <begin position="107"/>
        <end position="124"/>
    </location>
</feature>
<keyword evidence="7" id="KW-0436">Ligase</keyword>